<organism evidence="2 3">
    <name type="scientific">Amanita muscaria (strain Koide BX008)</name>
    <dbReference type="NCBI Taxonomy" id="946122"/>
    <lineage>
        <taxon>Eukaryota</taxon>
        <taxon>Fungi</taxon>
        <taxon>Dikarya</taxon>
        <taxon>Basidiomycota</taxon>
        <taxon>Agaricomycotina</taxon>
        <taxon>Agaricomycetes</taxon>
        <taxon>Agaricomycetidae</taxon>
        <taxon>Agaricales</taxon>
        <taxon>Pluteineae</taxon>
        <taxon>Amanitaceae</taxon>
        <taxon>Amanita</taxon>
    </lineage>
</organism>
<reference evidence="2 3" key="1">
    <citation type="submission" date="2014-04" db="EMBL/GenBank/DDBJ databases">
        <title>Evolutionary Origins and Diversification of the Mycorrhizal Mutualists.</title>
        <authorList>
            <consortium name="DOE Joint Genome Institute"/>
            <consortium name="Mycorrhizal Genomics Consortium"/>
            <person name="Kohler A."/>
            <person name="Kuo A."/>
            <person name="Nagy L.G."/>
            <person name="Floudas D."/>
            <person name="Copeland A."/>
            <person name="Barry K.W."/>
            <person name="Cichocki N."/>
            <person name="Veneault-Fourrey C."/>
            <person name="LaButti K."/>
            <person name="Lindquist E.A."/>
            <person name="Lipzen A."/>
            <person name="Lundell T."/>
            <person name="Morin E."/>
            <person name="Murat C."/>
            <person name="Riley R."/>
            <person name="Ohm R."/>
            <person name="Sun H."/>
            <person name="Tunlid A."/>
            <person name="Henrissat B."/>
            <person name="Grigoriev I.V."/>
            <person name="Hibbett D.S."/>
            <person name="Martin F."/>
        </authorList>
    </citation>
    <scope>NUCLEOTIDE SEQUENCE [LARGE SCALE GENOMIC DNA]</scope>
    <source>
        <strain evidence="2 3">Koide BX008</strain>
    </source>
</reference>
<gene>
    <name evidence="2" type="ORF">M378DRAFT_161411</name>
</gene>
<name>A0A0C2WWF9_AMAMK</name>
<feature type="chain" id="PRO_5002158248" evidence="1">
    <location>
        <begin position="20"/>
        <end position="138"/>
    </location>
</feature>
<dbReference type="EMBL" id="KN818238">
    <property type="protein sequence ID" value="KIL66132.1"/>
    <property type="molecule type" value="Genomic_DNA"/>
</dbReference>
<evidence type="ECO:0000313" key="2">
    <source>
        <dbReference type="EMBL" id="KIL66132.1"/>
    </source>
</evidence>
<dbReference type="InParanoid" id="A0A0C2WWF9"/>
<dbReference type="AlphaFoldDB" id="A0A0C2WWF9"/>
<accession>A0A0C2WWF9</accession>
<protein>
    <submittedName>
        <fullName evidence="2">Uncharacterized protein</fullName>
    </submittedName>
</protein>
<feature type="signal peptide" evidence="1">
    <location>
        <begin position="1"/>
        <end position="19"/>
    </location>
</feature>
<dbReference type="Proteomes" id="UP000054549">
    <property type="component" value="Unassembled WGS sequence"/>
</dbReference>
<dbReference type="HOGENOM" id="CLU_1854719_0_0_1"/>
<evidence type="ECO:0000313" key="3">
    <source>
        <dbReference type="Proteomes" id="UP000054549"/>
    </source>
</evidence>
<keyword evidence="1" id="KW-0732">Signal</keyword>
<sequence>MVVVAIVIIAILPTDTATAWFFTEAGREYAAWMLGQDASVTQRTLSETQETLEEKRDFKVAGSSSSVDTEEFEWREIWRGALDIQTWLTGASLFLYMATVYEREHIAFQCRLGRLSLWGSDIQVSRLHCILCSYIFRL</sequence>
<evidence type="ECO:0000256" key="1">
    <source>
        <dbReference type="SAM" id="SignalP"/>
    </source>
</evidence>
<proteinExistence type="predicted"/>
<keyword evidence="3" id="KW-1185">Reference proteome</keyword>